<proteinExistence type="inferred from homology"/>
<dbReference type="AlphaFoldDB" id="A0A379U4Y4"/>
<reference evidence="3 4" key="1">
    <citation type="submission" date="2018-06" db="EMBL/GenBank/DDBJ databases">
        <authorList>
            <consortium name="Pathogen Informatics"/>
            <person name="Doyle S."/>
        </authorList>
    </citation>
    <scope>NUCLEOTIDE SEQUENCE [LARGE SCALE GENOMIC DNA]</scope>
    <source>
        <strain evidence="3 4">NCTC10060</strain>
    </source>
</reference>
<dbReference type="Pfam" id="PF22643">
    <property type="entry name" value="NagA_N"/>
    <property type="match status" value="1"/>
</dbReference>
<comment type="similarity">
    <text evidence="1">Belongs to the metallo-dependent hydrolases superfamily. NagA family.</text>
</comment>
<dbReference type="Gene3D" id="3.20.20.140">
    <property type="entry name" value="Metal-dependent hydrolases"/>
    <property type="match status" value="1"/>
</dbReference>
<evidence type="ECO:0000313" key="3">
    <source>
        <dbReference type="EMBL" id="SUG56819.1"/>
    </source>
</evidence>
<dbReference type="Proteomes" id="UP000254633">
    <property type="component" value="Unassembled WGS sequence"/>
</dbReference>
<dbReference type="GO" id="GO:0008448">
    <property type="term" value="F:N-acetylglucosamine-6-phosphate deacetylase activity"/>
    <property type="evidence" value="ECO:0007669"/>
    <property type="project" value="UniProtKB-EC"/>
</dbReference>
<dbReference type="SUPFAM" id="SSF51338">
    <property type="entry name" value="Composite domain of metallo-dependent hydrolases"/>
    <property type="match status" value="1"/>
</dbReference>
<dbReference type="EC" id="3.5.1.25" evidence="3"/>
<name>A0A379U4Y4_SALDZ</name>
<dbReference type="PANTHER" id="PTHR11113">
    <property type="entry name" value="N-ACETYLGLUCOSAMINE-6-PHOSPHATE DEACETYLASE"/>
    <property type="match status" value="1"/>
</dbReference>
<dbReference type="EMBL" id="UGXH01000003">
    <property type="protein sequence ID" value="SUG56819.1"/>
    <property type="molecule type" value="Genomic_DNA"/>
</dbReference>
<protein>
    <submittedName>
        <fullName evidence="3">N-acetylglucosamine-6-phosphate deacetylase</fullName>
        <ecNumber evidence="3">3.5.1.25</ecNumber>
    </submittedName>
</protein>
<sequence>MLSPPQQSTRGGKFLISGVGMYALTQGRIYTGHEILDDHALVVANGLIDRVCPMVELPPGIEQRSLNGAILTPGFIDVQLNGCGGVQFNDTAEAVSVETLEIMQKANEKSGCTNFLPTLITTSDELMKQGIRVMREYLEKHPHQALGLHLEGPGLIW</sequence>
<dbReference type="PANTHER" id="PTHR11113:SF14">
    <property type="entry name" value="N-ACETYLGLUCOSAMINE-6-PHOSPHATE DEACETYLASE"/>
    <property type="match status" value="1"/>
</dbReference>
<dbReference type="InterPro" id="IPR032466">
    <property type="entry name" value="Metal_Hydrolase"/>
</dbReference>
<evidence type="ECO:0000256" key="2">
    <source>
        <dbReference type="ARBA" id="ARBA00022801"/>
    </source>
</evidence>
<gene>
    <name evidence="3" type="primary">nagA_2</name>
    <name evidence="3" type="ORF">NCTC10060_04007</name>
</gene>
<accession>A0A379U4Y4</accession>
<organism evidence="3 4">
    <name type="scientific">Salmonella diarizonae</name>
    <dbReference type="NCBI Taxonomy" id="59204"/>
    <lineage>
        <taxon>Bacteria</taxon>
        <taxon>Pseudomonadati</taxon>
        <taxon>Pseudomonadota</taxon>
        <taxon>Gammaproteobacteria</taxon>
        <taxon>Enterobacterales</taxon>
        <taxon>Enterobacteriaceae</taxon>
        <taxon>Salmonella</taxon>
    </lineage>
</organism>
<dbReference type="GO" id="GO:0006046">
    <property type="term" value="P:N-acetylglucosamine catabolic process"/>
    <property type="evidence" value="ECO:0007669"/>
    <property type="project" value="TreeGrafter"/>
</dbReference>
<dbReference type="InterPro" id="IPR011059">
    <property type="entry name" value="Metal-dep_hydrolase_composite"/>
</dbReference>
<evidence type="ECO:0000313" key="4">
    <source>
        <dbReference type="Proteomes" id="UP000254633"/>
    </source>
</evidence>
<keyword evidence="2 3" id="KW-0378">Hydrolase</keyword>
<dbReference type="SUPFAM" id="SSF51556">
    <property type="entry name" value="Metallo-dependent hydrolases"/>
    <property type="match status" value="1"/>
</dbReference>
<evidence type="ECO:0000256" key="1">
    <source>
        <dbReference type="ARBA" id="ARBA00010716"/>
    </source>
</evidence>